<dbReference type="AlphaFoldDB" id="A0A811ZF71"/>
<dbReference type="Pfam" id="PF00756">
    <property type="entry name" value="Esterase"/>
    <property type="match status" value="1"/>
</dbReference>
<evidence type="ECO:0000313" key="9">
    <source>
        <dbReference type="Proteomes" id="UP000645828"/>
    </source>
</evidence>
<protein>
    <recommendedName>
        <fullName evidence="4">S-formylglutathione hydrolase</fullName>
        <ecNumber evidence="3">3.1.2.12</ecNumber>
    </recommendedName>
    <alternativeName>
        <fullName evidence="7">Esterase D</fullName>
    </alternativeName>
</protein>
<dbReference type="InterPro" id="IPR000801">
    <property type="entry name" value="Esterase-like"/>
</dbReference>
<dbReference type="EC" id="3.1.2.12" evidence="3"/>
<sequence>MYLETNIPPDPWTRLQVPVNEGGRAKVGEYELFLNCHGLSFKIPLGSSFPEKFHLVPLSRLVVLCAHWEPTLSLCALLLPPETKKQCQIEPSHFTESPDELSPCQALLTCTDHLEPLYHHILEGSVFTLQCHFVRLFAYFFRIWKSHIQMFPKNPAVPKTEAMGDHETLICALKNTGNYKSVSAYAPVCNSVLCLWDKKAFSGYLGTDQSKWWAYDATHLVKSYPAPVVLKLQEGYDYSYSFTASFIIDHIRHHHAKYSNA</sequence>
<dbReference type="SUPFAM" id="SSF53474">
    <property type="entry name" value="alpha/beta-Hydrolases"/>
    <property type="match status" value="1"/>
</dbReference>
<dbReference type="PANTHER" id="PTHR10061">
    <property type="entry name" value="S-FORMYLGLUTATHIONE HYDROLASE"/>
    <property type="match status" value="1"/>
</dbReference>
<evidence type="ECO:0000256" key="3">
    <source>
        <dbReference type="ARBA" id="ARBA00012479"/>
    </source>
</evidence>
<proteinExistence type="inferred from homology"/>
<comment type="similarity">
    <text evidence="2">Belongs to the esterase D family.</text>
</comment>
<evidence type="ECO:0000256" key="5">
    <source>
        <dbReference type="ARBA" id="ARBA00022487"/>
    </source>
</evidence>
<dbReference type="GO" id="GO:0005829">
    <property type="term" value="C:cytosol"/>
    <property type="evidence" value="ECO:0007669"/>
    <property type="project" value="TreeGrafter"/>
</dbReference>
<accession>A0A811ZF71</accession>
<dbReference type="GO" id="GO:0052689">
    <property type="term" value="F:carboxylic ester hydrolase activity"/>
    <property type="evidence" value="ECO:0007669"/>
    <property type="project" value="UniProtKB-KW"/>
</dbReference>
<dbReference type="InterPro" id="IPR014186">
    <property type="entry name" value="S-formylglutathione_hydrol"/>
</dbReference>
<dbReference type="PANTHER" id="PTHR10061:SF0">
    <property type="entry name" value="S-FORMYLGLUTATHIONE HYDROLASE"/>
    <property type="match status" value="1"/>
</dbReference>
<comment type="function">
    <text evidence="1">Serine hydrolase involved in the detoxification of formaldehyde.</text>
</comment>
<dbReference type="Gene3D" id="3.40.50.1820">
    <property type="entry name" value="alpha/beta hydrolase"/>
    <property type="match status" value="1"/>
</dbReference>
<keyword evidence="5" id="KW-0719">Serine esterase</keyword>
<evidence type="ECO:0000256" key="6">
    <source>
        <dbReference type="ARBA" id="ARBA00022801"/>
    </source>
</evidence>
<evidence type="ECO:0000313" key="8">
    <source>
        <dbReference type="EMBL" id="CAD7687457.1"/>
    </source>
</evidence>
<evidence type="ECO:0000256" key="7">
    <source>
        <dbReference type="ARBA" id="ARBA00032082"/>
    </source>
</evidence>
<gene>
    <name evidence="8" type="ORF">NYPRO_LOCUS20250</name>
</gene>
<organism evidence="8 9">
    <name type="scientific">Nyctereutes procyonoides</name>
    <name type="common">Raccoon dog</name>
    <name type="synonym">Canis procyonoides</name>
    <dbReference type="NCBI Taxonomy" id="34880"/>
    <lineage>
        <taxon>Eukaryota</taxon>
        <taxon>Metazoa</taxon>
        <taxon>Chordata</taxon>
        <taxon>Craniata</taxon>
        <taxon>Vertebrata</taxon>
        <taxon>Euteleostomi</taxon>
        <taxon>Mammalia</taxon>
        <taxon>Eutheria</taxon>
        <taxon>Laurasiatheria</taxon>
        <taxon>Carnivora</taxon>
        <taxon>Caniformia</taxon>
        <taxon>Canidae</taxon>
        <taxon>Nyctereutes</taxon>
    </lineage>
</organism>
<dbReference type="EMBL" id="CAJHUB010000764">
    <property type="protein sequence ID" value="CAD7687457.1"/>
    <property type="molecule type" value="Genomic_DNA"/>
</dbReference>
<name>A0A811ZF71_NYCPR</name>
<evidence type="ECO:0000256" key="4">
    <source>
        <dbReference type="ARBA" id="ARBA00016774"/>
    </source>
</evidence>
<keyword evidence="6" id="KW-0378">Hydrolase</keyword>
<keyword evidence="9" id="KW-1185">Reference proteome</keyword>
<dbReference type="InterPro" id="IPR029058">
    <property type="entry name" value="AB_hydrolase_fold"/>
</dbReference>
<evidence type="ECO:0000256" key="2">
    <source>
        <dbReference type="ARBA" id="ARBA00005622"/>
    </source>
</evidence>
<comment type="caution">
    <text evidence="8">The sequence shown here is derived from an EMBL/GenBank/DDBJ whole genome shotgun (WGS) entry which is preliminary data.</text>
</comment>
<dbReference type="GO" id="GO:0018738">
    <property type="term" value="F:S-formylglutathione hydrolase activity"/>
    <property type="evidence" value="ECO:0007669"/>
    <property type="project" value="UniProtKB-EC"/>
</dbReference>
<evidence type="ECO:0000256" key="1">
    <source>
        <dbReference type="ARBA" id="ARBA00002608"/>
    </source>
</evidence>
<reference evidence="8" key="1">
    <citation type="submission" date="2020-12" db="EMBL/GenBank/DDBJ databases">
        <authorList>
            <consortium name="Molecular Ecology Group"/>
        </authorList>
    </citation>
    <scope>NUCLEOTIDE SEQUENCE</scope>
    <source>
        <strain evidence="8">TBG_1078</strain>
    </source>
</reference>
<dbReference type="Proteomes" id="UP000645828">
    <property type="component" value="Unassembled WGS sequence"/>
</dbReference>
<dbReference type="GO" id="GO:0046294">
    <property type="term" value="P:formaldehyde catabolic process"/>
    <property type="evidence" value="ECO:0007669"/>
    <property type="project" value="InterPro"/>
</dbReference>